<dbReference type="Proteomes" id="UP001499990">
    <property type="component" value="Unassembled WGS sequence"/>
</dbReference>
<name>A0ABP6SKT5_9ACTN</name>
<feature type="transmembrane region" description="Helical" evidence="1">
    <location>
        <begin position="18"/>
        <end position="40"/>
    </location>
</feature>
<evidence type="ECO:0000256" key="1">
    <source>
        <dbReference type="SAM" id="Phobius"/>
    </source>
</evidence>
<protein>
    <recommendedName>
        <fullName evidence="4">Small hydrophobic protein</fullName>
    </recommendedName>
</protein>
<evidence type="ECO:0000313" key="3">
    <source>
        <dbReference type="Proteomes" id="UP001499990"/>
    </source>
</evidence>
<dbReference type="RefSeq" id="WP_345043053.1">
    <property type="nucleotide sequence ID" value="NZ_BAAAYL010000001.1"/>
</dbReference>
<comment type="caution">
    <text evidence="2">The sequence shown here is derived from an EMBL/GenBank/DDBJ whole genome shotgun (WGS) entry which is preliminary data.</text>
</comment>
<keyword evidence="3" id="KW-1185">Reference proteome</keyword>
<reference evidence="3" key="1">
    <citation type="journal article" date="2019" name="Int. J. Syst. Evol. Microbiol.">
        <title>The Global Catalogue of Microorganisms (GCM) 10K type strain sequencing project: providing services to taxonomists for standard genome sequencing and annotation.</title>
        <authorList>
            <consortium name="The Broad Institute Genomics Platform"/>
            <consortium name="The Broad Institute Genome Sequencing Center for Infectious Disease"/>
            <person name="Wu L."/>
            <person name="Ma J."/>
        </authorList>
    </citation>
    <scope>NUCLEOTIDE SEQUENCE [LARGE SCALE GENOMIC DNA]</scope>
    <source>
        <strain evidence="3">JCM 9651</strain>
    </source>
</reference>
<evidence type="ECO:0008006" key="4">
    <source>
        <dbReference type="Google" id="ProtNLM"/>
    </source>
</evidence>
<proteinExistence type="predicted"/>
<accession>A0ABP6SKT5</accession>
<dbReference type="InterPro" id="IPR046129">
    <property type="entry name" value="DUF6126"/>
</dbReference>
<dbReference type="Pfam" id="PF19621">
    <property type="entry name" value="DUF6126"/>
    <property type="match status" value="1"/>
</dbReference>
<organism evidence="2 3">
    <name type="scientific">Streptomyces sannanensis</name>
    <dbReference type="NCBI Taxonomy" id="285536"/>
    <lineage>
        <taxon>Bacteria</taxon>
        <taxon>Bacillati</taxon>
        <taxon>Actinomycetota</taxon>
        <taxon>Actinomycetes</taxon>
        <taxon>Kitasatosporales</taxon>
        <taxon>Streptomycetaceae</taxon>
        <taxon>Streptomyces</taxon>
    </lineage>
</organism>
<gene>
    <name evidence="2" type="ORF">GCM10020367_57920</name>
</gene>
<keyword evidence="1" id="KW-0812">Transmembrane</keyword>
<keyword evidence="1" id="KW-1133">Transmembrane helix</keyword>
<dbReference type="EMBL" id="BAAAYL010000001">
    <property type="protein sequence ID" value="GAA3378438.1"/>
    <property type="molecule type" value="Genomic_DNA"/>
</dbReference>
<keyword evidence="1" id="KW-0472">Membrane</keyword>
<evidence type="ECO:0000313" key="2">
    <source>
        <dbReference type="EMBL" id="GAA3378438.1"/>
    </source>
</evidence>
<sequence length="47" mass="5497">MSEEKPTRRLEDKFPKALWIRLFVYIVAGHLLAAFIYLLFEIGASQN</sequence>